<dbReference type="GO" id="GO:0006457">
    <property type="term" value="P:protein folding"/>
    <property type="evidence" value="ECO:0007669"/>
    <property type="project" value="InterPro"/>
</dbReference>
<dbReference type="PANTHER" id="PTHR36357:SF1">
    <property type="entry name" value="OS03G0148300 PROTEIN"/>
    <property type="match status" value="1"/>
</dbReference>
<organism evidence="3 4">
    <name type="scientific">Vitrella brassicaformis (strain CCMP3155)</name>
    <dbReference type="NCBI Taxonomy" id="1169540"/>
    <lineage>
        <taxon>Eukaryota</taxon>
        <taxon>Sar</taxon>
        <taxon>Alveolata</taxon>
        <taxon>Colpodellida</taxon>
        <taxon>Vitrellaceae</taxon>
        <taxon>Vitrella</taxon>
    </lineage>
</organism>
<sequence length="201" mass="23620">MASVSLYVRCSLLLALVLLLVFPIRESAAAREDDDDEDIDEEEDDDDVRAARRRREAAKARMEQMQQMPKFDPKNFNPQAIFDAQRNKPQMTFATLKFEYEEKEKQETEKIAVRWRSMLEMGHIQVQAYAVDPGKILLMTQNADQADKVREFALAQRETDWFEINRKRFFPDDRDGPLVDYDVRRKARDARKAKKEGKTEL</sequence>
<name>A0A0G4FX53_VITBC</name>
<dbReference type="Gene3D" id="3.30.70.260">
    <property type="match status" value="1"/>
</dbReference>
<gene>
    <name evidence="3" type="ORF">Vbra_1240</name>
</gene>
<dbReference type="OMA" id="LEMGHIQ"/>
<evidence type="ECO:0000256" key="1">
    <source>
        <dbReference type="SAM" id="MobiDB-lite"/>
    </source>
</evidence>
<dbReference type="AlphaFoldDB" id="A0A0G4FX53"/>
<keyword evidence="2" id="KW-0732">Signal</keyword>
<evidence type="ECO:0000256" key="2">
    <source>
        <dbReference type="SAM" id="SignalP"/>
    </source>
</evidence>
<accession>A0A0G4FX53</accession>
<dbReference type="Proteomes" id="UP000041254">
    <property type="component" value="Unassembled WGS sequence"/>
</dbReference>
<evidence type="ECO:0000313" key="3">
    <source>
        <dbReference type="EMBL" id="CEM19407.1"/>
    </source>
</evidence>
<dbReference type="EMBL" id="CDMY01000511">
    <property type="protein sequence ID" value="CEM19407.1"/>
    <property type="molecule type" value="Genomic_DNA"/>
</dbReference>
<reference evidence="3 4" key="1">
    <citation type="submission" date="2014-11" db="EMBL/GenBank/DDBJ databases">
        <authorList>
            <person name="Zhu J."/>
            <person name="Qi W."/>
            <person name="Song R."/>
        </authorList>
    </citation>
    <scope>NUCLEOTIDE SEQUENCE [LARGE SCALE GENOMIC DNA]</scope>
</reference>
<dbReference type="VEuPathDB" id="CryptoDB:Vbra_1240"/>
<dbReference type="InterPro" id="IPR019330">
    <property type="entry name" value="MESD"/>
</dbReference>
<dbReference type="OrthoDB" id="439768at2759"/>
<dbReference type="InParanoid" id="A0A0G4FX53"/>
<dbReference type="PANTHER" id="PTHR36357">
    <property type="entry name" value="OS03G0148300 PROTEIN"/>
    <property type="match status" value="1"/>
</dbReference>
<feature type="signal peptide" evidence="2">
    <location>
        <begin position="1"/>
        <end position="29"/>
    </location>
</feature>
<feature type="region of interest" description="Disordered" evidence="1">
    <location>
        <begin position="31"/>
        <end position="74"/>
    </location>
</feature>
<keyword evidence="4" id="KW-1185">Reference proteome</keyword>
<dbReference type="Pfam" id="PF10185">
    <property type="entry name" value="Mesd"/>
    <property type="match status" value="1"/>
</dbReference>
<proteinExistence type="predicted"/>
<protein>
    <submittedName>
        <fullName evidence="3">Uncharacterized protein</fullName>
    </submittedName>
</protein>
<feature type="compositionally biased region" description="Acidic residues" evidence="1">
    <location>
        <begin position="32"/>
        <end position="47"/>
    </location>
</feature>
<feature type="chain" id="PRO_5005189192" evidence="2">
    <location>
        <begin position="30"/>
        <end position="201"/>
    </location>
</feature>
<evidence type="ECO:0000313" key="4">
    <source>
        <dbReference type="Proteomes" id="UP000041254"/>
    </source>
</evidence>